<protein>
    <submittedName>
        <fullName evidence="1">Multidrug transporter</fullName>
    </submittedName>
</protein>
<sequence>MPGGKVVARVVDVSEGGFGVLAHSQEVKHLSVGTCQEIALKYGDLQLEERMEVRTVESGPEGFRLGLQLNSPASSSLDVVSKILTYLRLHEEFVRTHAHI</sequence>
<evidence type="ECO:0000313" key="2">
    <source>
        <dbReference type="Proteomes" id="UP000245081"/>
    </source>
</evidence>
<dbReference type="Proteomes" id="UP000245081">
    <property type="component" value="Unassembled WGS sequence"/>
</dbReference>
<accession>A0A2R5FBE8</accession>
<dbReference type="EMBL" id="BDOQ01000010">
    <property type="protein sequence ID" value="GBG14868.1"/>
    <property type="molecule type" value="Genomic_DNA"/>
</dbReference>
<gene>
    <name evidence="1" type="ORF">NMK_2469</name>
</gene>
<proteinExistence type="predicted"/>
<keyword evidence="2" id="KW-1185">Reference proteome</keyword>
<name>A0A2R5FBE8_9PROT</name>
<dbReference type="AlphaFoldDB" id="A0A2R5FBE8"/>
<reference evidence="1 2" key="1">
    <citation type="journal article" date="2018" name="Environ. Microbiol.">
        <title>Isolation and genomic characterization of Novimethylophilus kurashikiensis gen. nov. sp. nov., a new lanthanide-dependent methylotrophic species of Methylophilaceae.</title>
        <authorList>
            <person name="Lv H."/>
            <person name="Sahin N."/>
            <person name="Tani A."/>
        </authorList>
    </citation>
    <scope>NUCLEOTIDE SEQUENCE [LARGE SCALE GENOMIC DNA]</scope>
    <source>
        <strain evidence="1 2">La2-4</strain>
    </source>
</reference>
<organism evidence="1 2">
    <name type="scientific">Novimethylophilus kurashikiensis</name>
    <dbReference type="NCBI Taxonomy" id="1825523"/>
    <lineage>
        <taxon>Bacteria</taxon>
        <taxon>Pseudomonadati</taxon>
        <taxon>Pseudomonadota</taxon>
        <taxon>Betaproteobacteria</taxon>
        <taxon>Nitrosomonadales</taxon>
        <taxon>Methylophilaceae</taxon>
        <taxon>Novimethylophilus</taxon>
    </lineage>
</organism>
<evidence type="ECO:0000313" key="1">
    <source>
        <dbReference type="EMBL" id="GBG14868.1"/>
    </source>
</evidence>
<comment type="caution">
    <text evidence="1">The sequence shown here is derived from an EMBL/GenBank/DDBJ whole genome shotgun (WGS) entry which is preliminary data.</text>
</comment>